<evidence type="ECO:0000313" key="1">
    <source>
        <dbReference type="EMBL" id="KER31508.1"/>
    </source>
</evidence>
<proteinExistence type="predicted"/>
<keyword evidence="2" id="KW-1185">Reference proteome</keyword>
<protein>
    <submittedName>
        <fullName evidence="1">Uncharacterized protein</fullName>
    </submittedName>
</protein>
<dbReference type="AlphaFoldDB" id="A0A074ZVK5"/>
<dbReference type="RefSeq" id="XP_009164745.1">
    <property type="nucleotide sequence ID" value="XM_009166481.1"/>
</dbReference>
<sequence length="73" mass="8554">MRTEAPTSSLTVERWKPLIPVMSKSNPELFDQHKGKRNIASQLRTDYVVRNARFMYSTYKRQIVHTSRGNLSE</sequence>
<dbReference type="CTD" id="20316465"/>
<accession>A0A074ZVK5</accession>
<reference evidence="1 2" key="1">
    <citation type="submission" date="2013-11" db="EMBL/GenBank/DDBJ databases">
        <title>Opisthorchis viverrini - life in the bile duct.</title>
        <authorList>
            <person name="Young N.D."/>
            <person name="Nagarajan N."/>
            <person name="Lin S.J."/>
            <person name="Korhonen P.K."/>
            <person name="Jex A.R."/>
            <person name="Hall R.S."/>
            <person name="Safavi-Hemami H."/>
            <person name="Kaewkong W."/>
            <person name="Bertrand D."/>
            <person name="Gao S."/>
            <person name="Seet Q."/>
            <person name="Wongkham S."/>
            <person name="Teh B.T."/>
            <person name="Wongkham C."/>
            <person name="Intapan P.M."/>
            <person name="Maleewong W."/>
            <person name="Yang X."/>
            <person name="Hu M."/>
            <person name="Wang Z."/>
            <person name="Hofmann A."/>
            <person name="Sternberg P.W."/>
            <person name="Tan P."/>
            <person name="Wang J."/>
            <person name="Gasser R.B."/>
        </authorList>
    </citation>
    <scope>NUCLEOTIDE SEQUENCE [LARGE SCALE GENOMIC DNA]</scope>
</reference>
<dbReference type="Proteomes" id="UP000054324">
    <property type="component" value="Unassembled WGS sequence"/>
</dbReference>
<dbReference type="OrthoDB" id="1925287at2759"/>
<dbReference type="GeneID" id="20316465"/>
<dbReference type="EMBL" id="KL596645">
    <property type="protein sequence ID" value="KER31508.1"/>
    <property type="molecule type" value="Genomic_DNA"/>
</dbReference>
<organism evidence="1 2">
    <name type="scientific">Opisthorchis viverrini</name>
    <name type="common">Southeast Asian liver fluke</name>
    <dbReference type="NCBI Taxonomy" id="6198"/>
    <lineage>
        <taxon>Eukaryota</taxon>
        <taxon>Metazoa</taxon>
        <taxon>Spiralia</taxon>
        <taxon>Lophotrochozoa</taxon>
        <taxon>Platyhelminthes</taxon>
        <taxon>Trematoda</taxon>
        <taxon>Digenea</taxon>
        <taxon>Opisthorchiida</taxon>
        <taxon>Opisthorchiata</taxon>
        <taxon>Opisthorchiidae</taxon>
        <taxon>Opisthorchis</taxon>
    </lineage>
</organism>
<dbReference type="KEGG" id="ovi:T265_02277"/>
<name>A0A074ZVK5_OPIVI</name>
<gene>
    <name evidence="1" type="ORF">T265_02277</name>
</gene>
<evidence type="ECO:0000313" key="2">
    <source>
        <dbReference type="Proteomes" id="UP000054324"/>
    </source>
</evidence>